<name>A0ABZ1FX16_9ACTN</name>
<dbReference type="EMBL" id="CP109114">
    <property type="protein sequence ID" value="WSC12158.1"/>
    <property type="molecule type" value="Genomic_DNA"/>
</dbReference>
<feature type="domain" description="VOC" evidence="1">
    <location>
        <begin position="10"/>
        <end position="124"/>
    </location>
</feature>
<dbReference type="InterPro" id="IPR037523">
    <property type="entry name" value="VOC_core"/>
</dbReference>
<gene>
    <name evidence="2" type="ORF">OIE64_04405</name>
</gene>
<organism evidence="2 3">
    <name type="scientific">Streptomyces brevispora</name>
    <dbReference type="NCBI Taxonomy" id="887462"/>
    <lineage>
        <taxon>Bacteria</taxon>
        <taxon>Bacillati</taxon>
        <taxon>Actinomycetota</taxon>
        <taxon>Actinomycetes</taxon>
        <taxon>Kitasatosporales</taxon>
        <taxon>Streptomycetaceae</taxon>
        <taxon>Streptomyces</taxon>
    </lineage>
</organism>
<dbReference type="SUPFAM" id="SSF54593">
    <property type="entry name" value="Glyoxalase/Bleomycin resistance protein/Dihydroxybiphenyl dioxygenase"/>
    <property type="match status" value="2"/>
</dbReference>
<dbReference type="Pfam" id="PF00903">
    <property type="entry name" value="Glyoxalase"/>
    <property type="match status" value="2"/>
</dbReference>
<dbReference type="Gene3D" id="3.10.180.10">
    <property type="entry name" value="2,3-Dihydroxybiphenyl 1,2-Dioxygenase, domain 1"/>
    <property type="match status" value="2"/>
</dbReference>
<evidence type="ECO:0000313" key="3">
    <source>
        <dbReference type="Proteomes" id="UP001330827"/>
    </source>
</evidence>
<keyword evidence="3" id="KW-1185">Reference proteome</keyword>
<dbReference type="PROSITE" id="PS51819">
    <property type="entry name" value="VOC"/>
    <property type="match status" value="2"/>
</dbReference>
<dbReference type="InterPro" id="IPR029068">
    <property type="entry name" value="Glyas_Bleomycin-R_OHBP_Dase"/>
</dbReference>
<dbReference type="PANTHER" id="PTHR33993:SF14">
    <property type="entry name" value="GB|AAF24581.1"/>
    <property type="match status" value="1"/>
</dbReference>
<protein>
    <submittedName>
        <fullName evidence="2">VOC family protein</fullName>
    </submittedName>
</protein>
<feature type="domain" description="VOC" evidence="1">
    <location>
        <begin position="138"/>
        <end position="250"/>
    </location>
</feature>
<dbReference type="Proteomes" id="UP001330827">
    <property type="component" value="Chromosome"/>
</dbReference>
<proteinExistence type="predicted"/>
<dbReference type="InterPro" id="IPR052164">
    <property type="entry name" value="Anthracycline_SecMetBiosynth"/>
</dbReference>
<dbReference type="CDD" id="cd07247">
    <property type="entry name" value="SgaA_N_like"/>
    <property type="match status" value="2"/>
</dbReference>
<dbReference type="PANTHER" id="PTHR33993">
    <property type="entry name" value="GLYOXALASE-RELATED"/>
    <property type="match status" value="1"/>
</dbReference>
<dbReference type="RefSeq" id="WP_326590115.1">
    <property type="nucleotide sequence ID" value="NZ_CP109114.1"/>
</dbReference>
<accession>A0ABZ1FX16</accession>
<dbReference type="InterPro" id="IPR004360">
    <property type="entry name" value="Glyas_Fos-R_dOase_dom"/>
</dbReference>
<evidence type="ECO:0000259" key="1">
    <source>
        <dbReference type="PROSITE" id="PS51819"/>
    </source>
</evidence>
<evidence type="ECO:0000313" key="2">
    <source>
        <dbReference type="EMBL" id="WSC12158.1"/>
    </source>
</evidence>
<reference evidence="2 3" key="1">
    <citation type="submission" date="2022-10" db="EMBL/GenBank/DDBJ databases">
        <title>The complete genomes of actinobacterial strains from the NBC collection.</title>
        <authorList>
            <person name="Joergensen T.S."/>
            <person name="Alvarez Arevalo M."/>
            <person name="Sterndorff E.B."/>
            <person name="Faurdal D."/>
            <person name="Vuksanovic O."/>
            <person name="Mourched A.-S."/>
            <person name="Charusanti P."/>
            <person name="Shaw S."/>
            <person name="Blin K."/>
            <person name="Weber T."/>
        </authorList>
    </citation>
    <scope>NUCLEOTIDE SEQUENCE [LARGE SCALE GENOMIC DNA]</scope>
    <source>
        <strain evidence="2 3">NBC 01769</strain>
    </source>
</reference>
<sequence>MKLTAPVPGGPCWIELSTSDVRAAKQFYAALFGWKCETDPREEAGGYTVAHLGEARVAALSPVYQPGQPPAWTVSFATEDADALAAKVTAAGGSVLVGPMDIFDQGRFAVVADPSGALFSLWQGRAFAGADLFNAPGALGWAELVTRATEPALAFYPAVLGWTVSASETYPQWGIDGADFGGVLTMGEKFPPEAPPHWLPYFVVTDVDATAATAQGNGGELLMPPTSIPQGLRIAVIRDPQGAVFGIHRTDGQARSDAR</sequence>